<evidence type="ECO:0000256" key="7">
    <source>
        <dbReference type="ARBA" id="ARBA00023193"/>
    </source>
</evidence>
<evidence type="ECO:0000256" key="3">
    <source>
        <dbReference type="ARBA" id="ARBA00022679"/>
    </source>
</evidence>
<evidence type="ECO:0000256" key="4">
    <source>
        <dbReference type="ARBA" id="ARBA00022741"/>
    </source>
</evidence>
<dbReference type="EMBL" id="OC916605">
    <property type="protein sequence ID" value="CAD7644717.1"/>
    <property type="molecule type" value="Genomic_DNA"/>
</dbReference>
<keyword evidence="7" id="KW-0652">Protein synthesis inhibitor</keyword>
<dbReference type="PROSITE" id="PS00108">
    <property type="entry name" value="PROTEIN_KINASE_ST"/>
    <property type="match status" value="1"/>
</dbReference>
<accession>A0A7R9LN14</accession>
<dbReference type="AlphaFoldDB" id="A0A7R9LN14"/>
<keyword evidence="6" id="KW-0067">ATP-binding</keyword>
<dbReference type="Proteomes" id="UP000728032">
    <property type="component" value="Unassembled WGS sequence"/>
</dbReference>
<evidence type="ECO:0000256" key="6">
    <source>
        <dbReference type="ARBA" id="ARBA00022840"/>
    </source>
</evidence>
<keyword evidence="2" id="KW-0723">Serine/threonine-protein kinase</keyword>
<evidence type="ECO:0000256" key="2">
    <source>
        <dbReference type="ARBA" id="ARBA00022527"/>
    </source>
</evidence>
<dbReference type="EMBL" id="CAJPVJ010001780">
    <property type="protein sequence ID" value="CAG2165279.1"/>
    <property type="molecule type" value="Genomic_DNA"/>
</dbReference>
<evidence type="ECO:0000259" key="11">
    <source>
        <dbReference type="PROSITE" id="PS50011"/>
    </source>
</evidence>
<dbReference type="PROSITE" id="PS50011">
    <property type="entry name" value="PROTEIN_KINASE_DOM"/>
    <property type="match status" value="1"/>
</dbReference>
<dbReference type="OrthoDB" id="6430822at2759"/>
<dbReference type="GO" id="GO:0004694">
    <property type="term" value="F:eukaryotic translation initiation factor 2alpha kinase activity"/>
    <property type="evidence" value="ECO:0007669"/>
    <property type="project" value="TreeGrafter"/>
</dbReference>
<keyword evidence="5" id="KW-0418">Kinase</keyword>
<evidence type="ECO:0000256" key="10">
    <source>
        <dbReference type="ARBA" id="ARBA00048977"/>
    </source>
</evidence>
<dbReference type="Gene3D" id="1.10.510.10">
    <property type="entry name" value="Transferase(Phosphotransferase) domain 1"/>
    <property type="match status" value="1"/>
</dbReference>
<protein>
    <recommendedName>
        <fullName evidence="1">non-specific serine/threonine protein kinase</fullName>
        <ecNumber evidence="1">2.7.11.1</ecNumber>
    </recommendedName>
</protein>
<dbReference type="InterPro" id="IPR050339">
    <property type="entry name" value="CC_SR_Kinase"/>
</dbReference>
<dbReference type="InterPro" id="IPR000719">
    <property type="entry name" value="Prot_kinase_dom"/>
</dbReference>
<keyword evidence="13" id="KW-1185">Reference proteome</keyword>
<evidence type="ECO:0000256" key="1">
    <source>
        <dbReference type="ARBA" id="ARBA00012513"/>
    </source>
</evidence>
<dbReference type="Pfam" id="PF00069">
    <property type="entry name" value="Pkinase"/>
    <property type="match status" value="1"/>
</dbReference>
<comment type="similarity">
    <text evidence="8">Belongs to the protein kinase superfamily. Ser/Thr protein kinase family. GCN2 subfamily.</text>
</comment>
<dbReference type="PANTHER" id="PTHR11042">
    <property type="entry name" value="EUKARYOTIC TRANSLATION INITIATION FACTOR 2-ALPHA KINASE EIF2-ALPHA KINASE -RELATED"/>
    <property type="match status" value="1"/>
</dbReference>
<comment type="catalytic activity">
    <reaction evidence="9">
        <text>L-threonyl-[protein] + ATP = O-phospho-L-threonyl-[protein] + ADP + H(+)</text>
        <dbReference type="Rhea" id="RHEA:46608"/>
        <dbReference type="Rhea" id="RHEA-COMP:11060"/>
        <dbReference type="Rhea" id="RHEA-COMP:11605"/>
        <dbReference type="ChEBI" id="CHEBI:15378"/>
        <dbReference type="ChEBI" id="CHEBI:30013"/>
        <dbReference type="ChEBI" id="CHEBI:30616"/>
        <dbReference type="ChEBI" id="CHEBI:61977"/>
        <dbReference type="ChEBI" id="CHEBI:456216"/>
        <dbReference type="EC" id="2.7.11.1"/>
    </reaction>
    <physiologicalReaction direction="left-to-right" evidence="9">
        <dbReference type="Rhea" id="RHEA:46609"/>
    </physiologicalReaction>
</comment>
<evidence type="ECO:0000313" key="12">
    <source>
        <dbReference type="EMBL" id="CAD7644717.1"/>
    </source>
</evidence>
<sequence length="120" mass="13660">MRLEYREIEILSTLDDKYVVKYYDSWLESDSQGTGGPSVLYIQMELCSSNLCDVTMVKKTCFASVKNKSLGHEILEAVDYLHGQAIIHRDLKPENIMVLLNLATKRCIKLGDYGLAKIQK</sequence>
<dbReference type="GO" id="GO:0005524">
    <property type="term" value="F:ATP binding"/>
    <property type="evidence" value="ECO:0007669"/>
    <property type="project" value="UniProtKB-KW"/>
</dbReference>
<organism evidence="12">
    <name type="scientific">Oppiella nova</name>
    <dbReference type="NCBI Taxonomy" id="334625"/>
    <lineage>
        <taxon>Eukaryota</taxon>
        <taxon>Metazoa</taxon>
        <taxon>Ecdysozoa</taxon>
        <taxon>Arthropoda</taxon>
        <taxon>Chelicerata</taxon>
        <taxon>Arachnida</taxon>
        <taxon>Acari</taxon>
        <taxon>Acariformes</taxon>
        <taxon>Sarcoptiformes</taxon>
        <taxon>Oribatida</taxon>
        <taxon>Brachypylina</taxon>
        <taxon>Oppioidea</taxon>
        <taxon>Oppiidae</taxon>
        <taxon>Oppiella</taxon>
    </lineage>
</organism>
<comment type="catalytic activity">
    <reaction evidence="10">
        <text>L-seryl-[protein] + ATP = O-phospho-L-seryl-[protein] + ADP + H(+)</text>
        <dbReference type="Rhea" id="RHEA:17989"/>
        <dbReference type="Rhea" id="RHEA-COMP:9863"/>
        <dbReference type="Rhea" id="RHEA-COMP:11604"/>
        <dbReference type="ChEBI" id="CHEBI:15378"/>
        <dbReference type="ChEBI" id="CHEBI:29999"/>
        <dbReference type="ChEBI" id="CHEBI:30616"/>
        <dbReference type="ChEBI" id="CHEBI:83421"/>
        <dbReference type="ChEBI" id="CHEBI:456216"/>
        <dbReference type="EC" id="2.7.11.1"/>
    </reaction>
    <physiologicalReaction direction="left-to-right" evidence="10">
        <dbReference type="Rhea" id="RHEA:17990"/>
    </physiologicalReaction>
</comment>
<dbReference type="EC" id="2.7.11.1" evidence="1"/>
<evidence type="ECO:0000313" key="13">
    <source>
        <dbReference type="Proteomes" id="UP000728032"/>
    </source>
</evidence>
<dbReference type="GO" id="GO:0005737">
    <property type="term" value="C:cytoplasm"/>
    <property type="evidence" value="ECO:0007669"/>
    <property type="project" value="TreeGrafter"/>
</dbReference>
<reference evidence="12" key="1">
    <citation type="submission" date="2020-11" db="EMBL/GenBank/DDBJ databases">
        <authorList>
            <person name="Tran Van P."/>
        </authorList>
    </citation>
    <scope>NUCLEOTIDE SEQUENCE</scope>
</reference>
<keyword evidence="4" id="KW-0547">Nucleotide-binding</keyword>
<dbReference type="Gene3D" id="3.30.200.20">
    <property type="entry name" value="Phosphorylase Kinase, domain 1"/>
    <property type="match status" value="1"/>
</dbReference>
<keyword evidence="3" id="KW-0808">Transferase</keyword>
<dbReference type="GO" id="GO:0005634">
    <property type="term" value="C:nucleus"/>
    <property type="evidence" value="ECO:0007669"/>
    <property type="project" value="TreeGrafter"/>
</dbReference>
<gene>
    <name evidence="12" type="ORF">ONB1V03_LOCUS4822</name>
</gene>
<dbReference type="SUPFAM" id="SSF56112">
    <property type="entry name" value="Protein kinase-like (PK-like)"/>
    <property type="match status" value="1"/>
</dbReference>
<proteinExistence type="inferred from homology"/>
<dbReference type="PANTHER" id="PTHR11042:SF160">
    <property type="entry name" value="EUKARYOTIC TRANSLATION INITIATION FACTOR 2-ALPHA KINASE 1"/>
    <property type="match status" value="1"/>
</dbReference>
<name>A0A7R9LN14_9ACAR</name>
<feature type="domain" description="Protein kinase" evidence="11">
    <location>
        <begin position="1"/>
        <end position="120"/>
    </location>
</feature>
<dbReference type="InterPro" id="IPR011009">
    <property type="entry name" value="Kinase-like_dom_sf"/>
</dbReference>
<evidence type="ECO:0000256" key="9">
    <source>
        <dbReference type="ARBA" id="ARBA00048659"/>
    </source>
</evidence>
<dbReference type="GO" id="GO:0017148">
    <property type="term" value="P:negative regulation of translation"/>
    <property type="evidence" value="ECO:0007669"/>
    <property type="project" value="UniProtKB-KW"/>
</dbReference>
<evidence type="ECO:0000256" key="8">
    <source>
        <dbReference type="ARBA" id="ARBA00037982"/>
    </source>
</evidence>
<evidence type="ECO:0000256" key="5">
    <source>
        <dbReference type="ARBA" id="ARBA00022777"/>
    </source>
</evidence>
<dbReference type="InterPro" id="IPR008271">
    <property type="entry name" value="Ser/Thr_kinase_AS"/>
</dbReference>